<evidence type="ECO:0000313" key="3">
    <source>
        <dbReference type="EMBL" id="GLK53012.1"/>
    </source>
</evidence>
<dbReference type="PANTHER" id="PTHR30041:SF8">
    <property type="entry name" value="PROTEIN YFFB"/>
    <property type="match status" value="1"/>
</dbReference>
<dbReference type="Pfam" id="PF03960">
    <property type="entry name" value="ArsC"/>
    <property type="match status" value="1"/>
</dbReference>
<organism evidence="3 4">
    <name type="scientific">Maricaulis virginensis</name>
    <dbReference type="NCBI Taxonomy" id="144022"/>
    <lineage>
        <taxon>Bacteria</taxon>
        <taxon>Pseudomonadati</taxon>
        <taxon>Pseudomonadota</taxon>
        <taxon>Alphaproteobacteria</taxon>
        <taxon>Maricaulales</taxon>
        <taxon>Maricaulaceae</taxon>
        <taxon>Maricaulis</taxon>
    </lineage>
</organism>
<name>A0A9W6IMF6_9PROT</name>
<reference evidence="3" key="1">
    <citation type="journal article" date="2014" name="Int. J. Syst. Evol. Microbiol.">
        <title>Complete genome sequence of Corynebacterium casei LMG S-19264T (=DSM 44701T), isolated from a smear-ripened cheese.</title>
        <authorList>
            <consortium name="US DOE Joint Genome Institute (JGI-PGF)"/>
            <person name="Walter F."/>
            <person name="Albersmeier A."/>
            <person name="Kalinowski J."/>
            <person name="Ruckert C."/>
        </authorList>
    </citation>
    <scope>NUCLEOTIDE SEQUENCE</scope>
    <source>
        <strain evidence="3">VKM B-1513</strain>
    </source>
</reference>
<proteinExistence type="inferred from homology"/>
<dbReference type="PROSITE" id="PS51353">
    <property type="entry name" value="ARSC"/>
    <property type="match status" value="1"/>
</dbReference>
<dbReference type="AlphaFoldDB" id="A0A9W6IMF6"/>
<accession>A0A9W6IMF6</accession>
<dbReference type="InterPro" id="IPR036249">
    <property type="entry name" value="Thioredoxin-like_sf"/>
</dbReference>
<dbReference type="PANTHER" id="PTHR30041">
    <property type="entry name" value="ARSENATE REDUCTASE"/>
    <property type="match status" value="1"/>
</dbReference>
<comment type="caution">
    <text evidence="3">The sequence shown here is derived from an EMBL/GenBank/DDBJ whole genome shotgun (WGS) entry which is preliminary data.</text>
</comment>
<dbReference type="EMBL" id="BSFE01000007">
    <property type="protein sequence ID" value="GLK53012.1"/>
    <property type="molecule type" value="Genomic_DNA"/>
</dbReference>
<dbReference type="SUPFAM" id="SSF52833">
    <property type="entry name" value="Thioredoxin-like"/>
    <property type="match status" value="1"/>
</dbReference>
<sequence length="116" mass="12990">MQVRIYGLKNCDTCRKAVKELEEAGRDHEFVDIRDELDRVRKVPAWIDAVGAKKLVNTRSTTWRNLSAEDKLIAEDDPAGLLITYPTLIKRPVIEAGDTVIVGWSGDTLARLTAPE</sequence>
<protein>
    <submittedName>
        <fullName evidence="3">Arsenate reductase</fullName>
    </submittedName>
</protein>
<dbReference type="Proteomes" id="UP001143486">
    <property type="component" value="Unassembled WGS sequence"/>
</dbReference>
<dbReference type="InterPro" id="IPR006660">
    <property type="entry name" value="Arsenate_reductase-like"/>
</dbReference>
<evidence type="ECO:0000313" key="4">
    <source>
        <dbReference type="Proteomes" id="UP001143486"/>
    </source>
</evidence>
<evidence type="ECO:0000256" key="2">
    <source>
        <dbReference type="PROSITE-ProRule" id="PRU01282"/>
    </source>
</evidence>
<dbReference type="Gene3D" id="3.40.30.10">
    <property type="entry name" value="Glutaredoxin"/>
    <property type="match status" value="1"/>
</dbReference>
<comment type="similarity">
    <text evidence="1 2">Belongs to the ArsC family.</text>
</comment>
<evidence type="ECO:0000256" key="1">
    <source>
        <dbReference type="ARBA" id="ARBA00007198"/>
    </source>
</evidence>
<gene>
    <name evidence="3" type="ORF">GCM10017621_25200</name>
</gene>
<dbReference type="RefSeq" id="WP_271187371.1">
    <property type="nucleotide sequence ID" value="NZ_BSFE01000007.1"/>
</dbReference>
<keyword evidence="4" id="KW-1185">Reference proteome</keyword>
<reference evidence="3" key="2">
    <citation type="submission" date="2023-01" db="EMBL/GenBank/DDBJ databases">
        <authorList>
            <person name="Sun Q."/>
            <person name="Evtushenko L."/>
        </authorList>
    </citation>
    <scope>NUCLEOTIDE SEQUENCE</scope>
    <source>
        <strain evidence="3">VKM B-1513</strain>
    </source>
</reference>